<dbReference type="Pfam" id="PF13091">
    <property type="entry name" value="PLDc_2"/>
    <property type="match status" value="2"/>
</dbReference>
<comment type="caution">
    <text evidence="7">The sequence shown here is derived from an EMBL/GenBank/DDBJ whole genome shotgun (WGS) entry which is preliminary data.</text>
</comment>
<dbReference type="PROSITE" id="PS50035">
    <property type="entry name" value="PLD"/>
    <property type="match status" value="2"/>
</dbReference>
<feature type="domain" description="PLD phosphodiesterase" evidence="6">
    <location>
        <begin position="170"/>
        <end position="197"/>
    </location>
</feature>
<sequence length="516" mass="56116">MLKRIAIFLLGLVLVVALAILIGRWLFPLPDISGRPPQAALPADPATRLGQRVVPDLEGHEGQSGVIPLAGGHDALGSRLALAATADRSIDAQYYIWHDDTSGRLLLKALYDAAARGVRVRLLLDDNGVPGLDSVMAALNAQENFEIRLFNPSTIRKPKLAGYALDFMRMNRRMHNKSFIVDGQAAIIGGRNIGDEYFRVGDANYYLDMDVLAIGDVVGKTATIFDAYWNSASVFAVDQIIPGQGDLKAFLADVAETEASETAKTLLGQLESSATRFHNGAVRPEFTRVEVIADDPVKGLGKATPDQLMITQLSAILGNIQSGVDVVSAYFVPGPRGTQMFGDLARAGKRVRILTNAMNTTDVLVVHAGYTKYRRDLLKSGVSLYELKLRAQEPPGREELRPLGLSGAALHAKTFSVDDSRVFIGSFNFDPRSIFLNCEMGFIIDSPSMARRVSEGFDGPLNSASYQPVLTLDGQMAWTEALPDGKLGIYQQEPGASWYKQFAIVLIGLLPVEWLL</sequence>
<organism evidence="7 8">
    <name type="scientific">Paracoccus sulfuroxidans</name>
    <dbReference type="NCBI Taxonomy" id="384678"/>
    <lineage>
        <taxon>Bacteria</taxon>
        <taxon>Pseudomonadati</taxon>
        <taxon>Pseudomonadota</taxon>
        <taxon>Alphaproteobacteria</taxon>
        <taxon>Rhodobacterales</taxon>
        <taxon>Paracoccaceae</taxon>
        <taxon>Paracoccus</taxon>
    </lineage>
</organism>
<dbReference type="GO" id="GO:0032049">
    <property type="term" value="P:cardiolipin biosynthetic process"/>
    <property type="evidence" value="ECO:0007669"/>
    <property type="project" value="UniProtKB-ARBA"/>
</dbReference>
<protein>
    <recommendedName>
        <fullName evidence="3">Phospholipase D</fullName>
    </recommendedName>
    <alternativeName>
        <fullName evidence="5">Choline phosphatase</fullName>
    </alternativeName>
</protein>
<evidence type="ECO:0000313" key="7">
    <source>
        <dbReference type="EMBL" id="TWI27955.1"/>
    </source>
</evidence>
<name>A0A562N721_9RHOB</name>
<evidence type="ECO:0000256" key="5">
    <source>
        <dbReference type="ARBA" id="ARBA00029594"/>
    </source>
</evidence>
<dbReference type="PANTHER" id="PTHR21248">
    <property type="entry name" value="CARDIOLIPIN SYNTHASE"/>
    <property type="match status" value="1"/>
</dbReference>
<proteinExistence type="predicted"/>
<dbReference type="SUPFAM" id="SSF56024">
    <property type="entry name" value="Phospholipase D/nuclease"/>
    <property type="match status" value="2"/>
</dbReference>
<dbReference type="CDD" id="cd09113">
    <property type="entry name" value="PLDc_ymdC_like_2"/>
    <property type="match status" value="1"/>
</dbReference>
<keyword evidence="4" id="KW-0964">Secreted</keyword>
<evidence type="ECO:0000256" key="3">
    <source>
        <dbReference type="ARBA" id="ARBA00018392"/>
    </source>
</evidence>
<dbReference type="InterPro" id="IPR001736">
    <property type="entry name" value="PLipase_D/transphosphatidylase"/>
</dbReference>
<feature type="domain" description="PLD phosphodiesterase" evidence="6">
    <location>
        <begin position="406"/>
        <end position="433"/>
    </location>
</feature>
<dbReference type="InterPro" id="IPR025202">
    <property type="entry name" value="PLD-like_dom"/>
</dbReference>
<gene>
    <name evidence="7" type="ORF">IQ24_03955</name>
</gene>
<accession>A0A562N721</accession>
<evidence type="ECO:0000313" key="8">
    <source>
        <dbReference type="Proteomes" id="UP000316225"/>
    </source>
</evidence>
<dbReference type="SMART" id="SM00155">
    <property type="entry name" value="PLDc"/>
    <property type="match status" value="2"/>
</dbReference>
<dbReference type="Gene3D" id="3.30.870.10">
    <property type="entry name" value="Endonuclease Chain A"/>
    <property type="match status" value="2"/>
</dbReference>
<keyword evidence="8" id="KW-1185">Reference proteome</keyword>
<dbReference type="PANTHER" id="PTHR21248:SF12">
    <property type="entry name" value="CARDIOLIPIN SYNTHASE C"/>
    <property type="match status" value="1"/>
</dbReference>
<dbReference type="AlphaFoldDB" id="A0A562N721"/>
<evidence type="ECO:0000259" key="6">
    <source>
        <dbReference type="PROSITE" id="PS50035"/>
    </source>
</evidence>
<reference evidence="7 8" key="1">
    <citation type="journal article" date="2015" name="Stand. Genomic Sci.">
        <title>Genomic Encyclopedia of Bacterial and Archaeal Type Strains, Phase III: the genomes of soil and plant-associated and newly described type strains.</title>
        <authorList>
            <person name="Whitman W.B."/>
            <person name="Woyke T."/>
            <person name="Klenk H.P."/>
            <person name="Zhou Y."/>
            <person name="Lilburn T.G."/>
            <person name="Beck B.J."/>
            <person name="De Vos P."/>
            <person name="Vandamme P."/>
            <person name="Eisen J.A."/>
            <person name="Garrity G."/>
            <person name="Hugenholtz P."/>
            <person name="Kyrpides N.C."/>
        </authorList>
    </citation>
    <scope>NUCLEOTIDE SEQUENCE [LARGE SCALE GENOMIC DNA]</scope>
    <source>
        <strain evidence="7 8">CGMCC 1.5364</strain>
    </source>
</reference>
<dbReference type="OrthoDB" id="9814092at2"/>
<dbReference type="GO" id="GO:0005576">
    <property type="term" value="C:extracellular region"/>
    <property type="evidence" value="ECO:0007669"/>
    <property type="project" value="UniProtKB-SubCell"/>
</dbReference>
<dbReference type="GO" id="GO:0030572">
    <property type="term" value="F:phosphatidyltransferase activity"/>
    <property type="evidence" value="ECO:0007669"/>
    <property type="project" value="UniProtKB-ARBA"/>
</dbReference>
<dbReference type="RefSeq" id="WP_145400093.1">
    <property type="nucleotide sequence ID" value="NZ_VLKU01000018.1"/>
</dbReference>
<dbReference type="CDD" id="cd09111">
    <property type="entry name" value="PLDc_ymdC_like_1"/>
    <property type="match status" value="1"/>
</dbReference>
<evidence type="ECO:0000256" key="4">
    <source>
        <dbReference type="ARBA" id="ARBA00022525"/>
    </source>
</evidence>
<dbReference type="Proteomes" id="UP000316225">
    <property type="component" value="Unassembled WGS sequence"/>
</dbReference>
<comment type="function">
    <text evidence="1">Could be a virulence factor.</text>
</comment>
<evidence type="ECO:0000256" key="1">
    <source>
        <dbReference type="ARBA" id="ARBA00003145"/>
    </source>
</evidence>
<dbReference type="EMBL" id="VLKU01000018">
    <property type="protein sequence ID" value="TWI27955.1"/>
    <property type="molecule type" value="Genomic_DNA"/>
</dbReference>
<comment type="subcellular location">
    <subcellularLocation>
        <location evidence="2">Secreted</location>
    </subcellularLocation>
</comment>
<evidence type="ECO:0000256" key="2">
    <source>
        <dbReference type="ARBA" id="ARBA00004613"/>
    </source>
</evidence>